<evidence type="ECO:0000313" key="8">
    <source>
        <dbReference type="Proteomes" id="UP000304900"/>
    </source>
</evidence>
<feature type="transmembrane region" description="Helical" evidence="6">
    <location>
        <begin position="12"/>
        <end position="31"/>
    </location>
</feature>
<evidence type="ECO:0000256" key="6">
    <source>
        <dbReference type="SAM" id="Phobius"/>
    </source>
</evidence>
<gene>
    <name evidence="7" type="ORF">FDK13_05365</name>
</gene>
<reference evidence="7 8" key="1">
    <citation type="submission" date="2019-05" db="EMBL/GenBank/DDBJ databases">
        <title>Dyadobacter AR-3-8 sp. nov., isolated from arctic soil.</title>
        <authorList>
            <person name="Chaudhary D.K."/>
        </authorList>
    </citation>
    <scope>NUCLEOTIDE SEQUENCE [LARGE SCALE GENOMIC DNA]</scope>
    <source>
        <strain evidence="7 8">AR-3-8</strain>
    </source>
</reference>
<evidence type="ECO:0000313" key="7">
    <source>
        <dbReference type="EMBL" id="TKT93283.1"/>
    </source>
</evidence>
<feature type="transmembrane region" description="Helical" evidence="6">
    <location>
        <begin position="156"/>
        <end position="176"/>
    </location>
</feature>
<feature type="transmembrane region" description="Helical" evidence="6">
    <location>
        <begin position="306"/>
        <end position="329"/>
    </location>
</feature>
<dbReference type="InterPro" id="IPR050833">
    <property type="entry name" value="Poly_Biosynth_Transport"/>
</dbReference>
<feature type="transmembrane region" description="Helical" evidence="6">
    <location>
        <begin position="341"/>
        <end position="365"/>
    </location>
</feature>
<evidence type="ECO:0000256" key="5">
    <source>
        <dbReference type="ARBA" id="ARBA00023136"/>
    </source>
</evidence>
<feature type="transmembrane region" description="Helical" evidence="6">
    <location>
        <begin position="82"/>
        <end position="107"/>
    </location>
</feature>
<feature type="transmembrane region" description="Helical" evidence="6">
    <location>
        <begin position="374"/>
        <end position="391"/>
    </location>
</feature>
<feature type="transmembrane region" description="Helical" evidence="6">
    <location>
        <begin position="182"/>
        <end position="202"/>
    </location>
</feature>
<dbReference type="OrthoDB" id="951439at2"/>
<protein>
    <recommendedName>
        <fullName evidence="9">Polysaccharide biosynthesis protein C-terminal domain-containing protein</fullName>
    </recommendedName>
</protein>
<keyword evidence="3 6" id="KW-0812">Transmembrane</keyword>
<proteinExistence type="predicted"/>
<feature type="transmembrane region" description="Helical" evidence="6">
    <location>
        <begin position="127"/>
        <end position="147"/>
    </location>
</feature>
<comment type="subcellular location">
    <subcellularLocation>
        <location evidence="1">Cell membrane</location>
        <topology evidence="1">Multi-pass membrane protein</topology>
    </subcellularLocation>
</comment>
<dbReference type="EMBL" id="SZVO01000002">
    <property type="protein sequence ID" value="TKT93283.1"/>
    <property type="molecule type" value="Genomic_DNA"/>
</dbReference>
<feature type="transmembrane region" description="Helical" evidence="6">
    <location>
        <begin position="453"/>
        <end position="470"/>
    </location>
</feature>
<evidence type="ECO:0000256" key="4">
    <source>
        <dbReference type="ARBA" id="ARBA00022989"/>
    </source>
</evidence>
<feature type="transmembrane region" description="Helical" evidence="6">
    <location>
        <begin position="426"/>
        <end position="447"/>
    </location>
</feature>
<keyword evidence="4 6" id="KW-1133">Transmembrane helix</keyword>
<evidence type="ECO:0008006" key="9">
    <source>
        <dbReference type="Google" id="ProtNLM"/>
    </source>
</evidence>
<feature type="transmembrane region" description="Helical" evidence="6">
    <location>
        <begin position="247"/>
        <end position="267"/>
    </location>
</feature>
<evidence type="ECO:0000256" key="2">
    <source>
        <dbReference type="ARBA" id="ARBA00022475"/>
    </source>
</evidence>
<dbReference type="RefSeq" id="WP_137338959.1">
    <property type="nucleotide sequence ID" value="NZ_SZVO01000002.1"/>
</dbReference>
<keyword evidence="5 6" id="KW-0472">Membrane</keyword>
<organism evidence="7 8">
    <name type="scientific">Dyadobacter frigoris</name>
    <dbReference type="NCBI Taxonomy" id="2576211"/>
    <lineage>
        <taxon>Bacteria</taxon>
        <taxon>Pseudomonadati</taxon>
        <taxon>Bacteroidota</taxon>
        <taxon>Cytophagia</taxon>
        <taxon>Cytophagales</taxon>
        <taxon>Spirosomataceae</taxon>
        <taxon>Dyadobacter</taxon>
    </lineage>
</organism>
<accession>A0A4V6BJ99</accession>
<dbReference type="GO" id="GO:0005886">
    <property type="term" value="C:plasma membrane"/>
    <property type="evidence" value="ECO:0007669"/>
    <property type="project" value="UniProtKB-SubCell"/>
</dbReference>
<dbReference type="AlphaFoldDB" id="A0A4V6BJ99"/>
<comment type="caution">
    <text evidence="7">The sequence shown here is derived from an EMBL/GenBank/DDBJ whole genome shotgun (WGS) entry which is preliminary data.</text>
</comment>
<evidence type="ECO:0000256" key="1">
    <source>
        <dbReference type="ARBA" id="ARBA00004651"/>
    </source>
</evidence>
<dbReference type="PANTHER" id="PTHR30250">
    <property type="entry name" value="PST FAMILY PREDICTED COLANIC ACID TRANSPORTER"/>
    <property type="match status" value="1"/>
</dbReference>
<evidence type="ECO:0000256" key="3">
    <source>
        <dbReference type="ARBA" id="ARBA00022692"/>
    </source>
</evidence>
<keyword evidence="8" id="KW-1185">Reference proteome</keyword>
<name>A0A4V6BJ99_9BACT</name>
<dbReference type="Proteomes" id="UP000304900">
    <property type="component" value="Unassembled WGS sequence"/>
</dbReference>
<dbReference type="Pfam" id="PF13440">
    <property type="entry name" value="Polysacc_synt_3"/>
    <property type="match status" value="1"/>
</dbReference>
<sequence length="488" mass="54742">MLKNGIINLIGQIFKVGSSILITPILINILGLQTFGLLSWSTAILAAVQIAEGGLSSGLLYYLSEKQLYNQSFKSEKRKNEILTSGIILLIISTVLVIIILFLASPIFVETLKNISRKQREEAQNALLVGSFLIGIKISQSFFWAILQSNYMYKTYSAISTIQIIATNFGLALTAYLGERSITKFIILNIIISLSFTVYLFIISRKVIPSFKWKFSRKVISEMFKYNFGVLGSNFGSILFSQGDKLIIAHNLGVEILSVYTIFTNLVGQLNQFAAQATHPLIPIVSSISQNSLLTFEHLRNSIKQIFLLNVYISLGGAGIFIILGEPILSYFLNNNFSVQYIFPFQILALIYGIYTLSVTGYYIMLGLGKSSKVMTASIIAGVLTLVSMYYSNNLLHAILSNSFFFLILILLFQGMRKIGIELKDWAYILVLPLIVVISLTFFLAFVTLNFNTQIILSILFSIFLSIYILKHYGFNKMITSFTMLFKQ</sequence>
<feature type="transmembrane region" description="Helical" evidence="6">
    <location>
        <begin position="397"/>
        <end position="414"/>
    </location>
</feature>
<dbReference type="PANTHER" id="PTHR30250:SF26">
    <property type="entry name" value="PSMA PROTEIN"/>
    <property type="match status" value="1"/>
</dbReference>
<keyword evidence="2" id="KW-1003">Cell membrane</keyword>